<accession>A0A0F7L2N3</accession>
<protein>
    <submittedName>
        <fullName evidence="1">Uncharacterized protein</fullName>
    </submittedName>
</protein>
<proteinExistence type="predicted"/>
<organism evidence="1">
    <name type="scientific">uncultured marine virus</name>
    <dbReference type="NCBI Taxonomy" id="186617"/>
    <lineage>
        <taxon>Viruses</taxon>
        <taxon>environmental samples</taxon>
    </lineage>
</organism>
<name>A0A0F7L2N3_9VIRU</name>
<reference evidence="1" key="2">
    <citation type="submission" date="2015-03" db="EMBL/GenBank/DDBJ databases">
        <authorList>
            <person name="Chow C.-E.T."/>
            <person name="Winget D.M."/>
            <person name="White R.A.III."/>
            <person name="Hallam S.J."/>
            <person name="Suttle C.A."/>
        </authorList>
    </citation>
    <scope>NUCLEOTIDE SEQUENCE</scope>
    <source>
        <strain evidence="1">Anoxic2_3</strain>
    </source>
</reference>
<evidence type="ECO:0000313" key="1">
    <source>
        <dbReference type="EMBL" id="AKH46829.1"/>
    </source>
</evidence>
<dbReference type="EMBL" id="KR029587">
    <property type="protein sequence ID" value="AKH46829.1"/>
    <property type="molecule type" value="Genomic_DNA"/>
</dbReference>
<reference evidence="1" key="1">
    <citation type="journal article" date="2015" name="Front. Microbiol.">
        <title>Combining genomic sequencing methods to explore viral diversity and reveal potential virus-host interactions.</title>
        <authorList>
            <person name="Chow C.E."/>
            <person name="Winget D.M."/>
            <person name="White R.A.III."/>
            <person name="Hallam S.J."/>
            <person name="Suttle C.A."/>
        </authorList>
    </citation>
    <scope>NUCLEOTIDE SEQUENCE</scope>
    <source>
        <strain evidence="1">Anoxic2_3</strain>
    </source>
</reference>
<sequence length="49" mass="5470">MRPSEGIKNRRIASQATGSRTEAFPLKDLPLLSFTFPSTISCDERTTLE</sequence>